<evidence type="ECO:0000259" key="1">
    <source>
        <dbReference type="PROSITE" id="PS51833"/>
    </source>
</evidence>
<gene>
    <name evidence="2" type="ORF">METZ01_LOCUS481728</name>
</gene>
<sequence length="99" mass="11255">VGNLFHNVDELPYSTMQQQVERCLRSINTLPTLPEIVMRIMRMVNDPKTTPAQLERVLCTDPATVMKLLQVMRSPVFTGTGGRTTKWTLQEIITRLGVK</sequence>
<evidence type="ECO:0000313" key="2">
    <source>
        <dbReference type="EMBL" id="SVE28874.1"/>
    </source>
</evidence>
<dbReference type="PANTHER" id="PTHR33525:SF3">
    <property type="entry name" value="RIBONUCLEASE Y"/>
    <property type="match status" value="1"/>
</dbReference>
<feature type="domain" description="HDOD" evidence="1">
    <location>
        <begin position="30"/>
        <end position="99"/>
    </location>
</feature>
<dbReference type="InterPro" id="IPR013976">
    <property type="entry name" value="HDOD"/>
</dbReference>
<dbReference type="SUPFAM" id="SSF109604">
    <property type="entry name" value="HD-domain/PDEase-like"/>
    <property type="match status" value="1"/>
</dbReference>
<name>A0A383C9M4_9ZZZZ</name>
<feature type="non-terminal residue" evidence="2">
    <location>
        <position position="99"/>
    </location>
</feature>
<dbReference type="AlphaFoldDB" id="A0A383C9M4"/>
<feature type="non-terminal residue" evidence="2">
    <location>
        <position position="1"/>
    </location>
</feature>
<accession>A0A383C9M4</accession>
<proteinExistence type="predicted"/>
<protein>
    <recommendedName>
        <fullName evidence="1">HDOD domain-containing protein</fullName>
    </recommendedName>
</protein>
<dbReference type="PROSITE" id="PS51833">
    <property type="entry name" value="HDOD"/>
    <property type="match status" value="1"/>
</dbReference>
<dbReference type="Gene3D" id="1.10.3210.10">
    <property type="entry name" value="Hypothetical protein af1432"/>
    <property type="match status" value="1"/>
</dbReference>
<dbReference type="EMBL" id="UINC01206986">
    <property type="protein sequence ID" value="SVE28874.1"/>
    <property type="molecule type" value="Genomic_DNA"/>
</dbReference>
<dbReference type="PANTHER" id="PTHR33525">
    <property type="match status" value="1"/>
</dbReference>
<organism evidence="2">
    <name type="scientific">marine metagenome</name>
    <dbReference type="NCBI Taxonomy" id="408172"/>
    <lineage>
        <taxon>unclassified sequences</taxon>
        <taxon>metagenomes</taxon>
        <taxon>ecological metagenomes</taxon>
    </lineage>
</organism>
<dbReference type="InterPro" id="IPR052340">
    <property type="entry name" value="RNase_Y/CdgJ"/>
</dbReference>
<reference evidence="2" key="1">
    <citation type="submission" date="2018-05" db="EMBL/GenBank/DDBJ databases">
        <authorList>
            <person name="Lanie J.A."/>
            <person name="Ng W.-L."/>
            <person name="Kazmierczak K.M."/>
            <person name="Andrzejewski T.M."/>
            <person name="Davidsen T.M."/>
            <person name="Wayne K.J."/>
            <person name="Tettelin H."/>
            <person name="Glass J.I."/>
            <person name="Rusch D."/>
            <person name="Podicherti R."/>
            <person name="Tsui H.-C.T."/>
            <person name="Winkler M.E."/>
        </authorList>
    </citation>
    <scope>NUCLEOTIDE SEQUENCE</scope>
</reference>
<dbReference type="Pfam" id="PF08668">
    <property type="entry name" value="HDOD"/>
    <property type="match status" value="1"/>
</dbReference>